<dbReference type="InterPro" id="IPR000805">
    <property type="entry name" value="Glyco_hydro_26"/>
</dbReference>
<evidence type="ECO:0000313" key="7">
    <source>
        <dbReference type="Proteomes" id="UP000192368"/>
    </source>
</evidence>
<evidence type="ECO:0000313" key="6">
    <source>
        <dbReference type="EMBL" id="SMB80793.1"/>
    </source>
</evidence>
<keyword evidence="2 4" id="KW-0378">Hydrolase</keyword>
<gene>
    <name evidence="6" type="ORF">SAMN00017477_0283</name>
</gene>
<dbReference type="RefSeq" id="WP_084229987.1">
    <property type="nucleotide sequence ID" value="NZ_FWWR01000009.1"/>
</dbReference>
<sequence>MREKLKIKIVLAICIFMLLPTKIFATNFETEKINDYTKWLKNYQDGYRIQVPADSKVEMKRNLLSTEMDFFDVNLKIYVEDLNKDFNYQTYEYYSLRGIRTNPEHKISFDGKVNTKIGSMHKIKFSRQKLSAVENDKPNYMILFKNLGDRALTVMVKSSSPINEKMIMPMVESIKFDIAKKPIAPEKVQSSMQNENFDRMLDKKTFELYKQDFATEHPTIWGLYSVDFWRFPDTSIVESEIGHKFKYALVYHDFSFPNSQVKDALDVAMIQEKTVELTFQSQIVNGENQTYDVLDGKYENYFRELARMVKVKKLPILFRIGNEMNGDWCAYSAYNTGLDADIYREFYNYIYKIFEEEGANPYVLYVFNPNGRNFPNFKYNDGSEYRPNTDKYDIVGMTLYNTGNYYSFEKWETFEQLYAPLYKKMVQSYEKPLMITEFSSSTVGGDKVKWTRDMFEALKKFDKIKVAIWFSGTDLDENKNPARTYKIDEPRDVLKVFKDNLPKNR</sequence>
<dbReference type="SUPFAM" id="SSF51445">
    <property type="entry name" value="(Trans)glycosidases"/>
    <property type="match status" value="1"/>
</dbReference>
<evidence type="ECO:0000256" key="1">
    <source>
        <dbReference type="ARBA" id="ARBA00007754"/>
    </source>
</evidence>
<name>A0A1W1UIF1_PEPAS</name>
<evidence type="ECO:0000256" key="3">
    <source>
        <dbReference type="ARBA" id="ARBA00023295"/>
    </source>
</evidence>
<evidence type="ECO:0000256" key="2">
    <source>
        <dbReference type="ARBA" id="ARBA00022801"/>
    </source>
</evidence>
<dbReference type="GO" id="GO:0006080">
    <property type="term" value="P:substituted mannan metabolic process"/>
    <property type="evidence" value="ECO:0007669"/>
    <property type="project" value="InterPro"/>
</dbReference>
<feature type="active site" description="Proton donor" evidence="4">
    <location>
        <position position="323"/>
    </location>
</feature>
<dbReference type="STRING" id="573058.SAMN00017477_0283"/>
<dbReference type="InterPro" id="IPR022790">
    <property type="entry name" value="GH26_dom"/>
</dbReference>
<dbReference type="PROSITE" id="PS51764">
    <property type="entry name" value="GH26"/>
    <property type="match status" value="1"/>
</dbReference>
<dbReference type="AlphaFoldDB" id="A0A1W1UIF1"/>
<dbReference type="Gene3D" id="3.20.20.80">
    <property type="entry name" value="Glycosidases"/>
    <property type="match status" value="1"/>
</dbReference>
<dbReference type="PANTHER" id="PTHR40079">
    <property type="entry name" value="MANNAN ENDO-1,4-BETA-MANNOSIDASE E-RELATED"/>
    <property type="match status" value="1"/>
</dbReference>
<evidence type="ECO:0000256" key="4">
    <source>
        <dbReference type="PROSITE-ProRule" id="PRU01100"/>
    </source>
</evidence>
<dbReference type="OrthoDB" id="9802773at2"/>
<reference evidence="7" key="1">
    <citation type="submission" date="2017-04" db="EMBL/GenBank/DDBJ databases">
        <authorList>
            <person name="Varghese N."/>
            <person name="Submissions S."/>
        </authorList>
    </citation>
    <scope>NUCLEOTIDE SEQUENCE [LARGE SCALE GENOMIC DNA]</scope>
    <source>
        <strain evidence="7">DSM 20463</strain>
    </source>
</reference>
<dbReference type="InterPro" id="IPR017853">
    <property type="entry name" value="GH"/>
</dbReference>
<organism evidence="6 7">
    <name type="scientific">Peptoniphilus asaccharolyticus DSM 20463</name>
    <dbReference type="NCBI Taxonomy" id="573058"/>
    <lineage>
        <taxon>Bacteria</taxon>
        <taxon>Bacillati</taxon>
        <taxon>Bacillota</taxon>
        <taxon>Tissierellia</taxon>
        <taxon>Tissierellales</taxon>
        <taxon>Peptoniphilaceae</taxon>
        <taxon>Peptoniphilus</taxon>
    </lineage>
</organism>
<dbReference type="EMBL" id="FWWR01000009">
    <property type="protein sequence ID" value="SMB80793.1"/>
    <property type="molecule type" value="Genomic_DNA"/>
</dbReference>
<protein>
    <submittedName>
        <fullName evidence="6">Glycosyl hydrolase family 26</fullName>
    </submittedName>
</protein>
<feature type="active site" description="Nucleophile" evidence="4">
    <location>
        <position position="437"/>
    </location>
</feature>
<dbReference type="Proteomes" id="UP000192368">
    <property type="component" value="Unassembled WGS sequence"/>
</dbReference>
<keyword evidence="3 4" id="KW-0326">Glycosidase</keyword>
<comment type="similarity">
    <text evidence="1 4">Belongs to the glycosyl hydrolase 26 family.</text>
</comment>
<keyword evidence="7" id="KW-1185">Reference proteome</keyword>
<feature type="domain" description="GH26" evidence="5">
    <location>
        <begin position="169"/>
        <end position="497"/>
    </location>
</feature>
<proteinExistence type="inferred from homology"/>
<evidence type="ECO:0000259" key="5">
    <source>
        <dbReference type="PROSITE" id="PS51764"/>
    </source>
</evidence>
<dbReference type="GO" id="GO:0016985">
    <property type="term" value="F:mannan endo-1,4-beta-mannosidase activity"/>
    <property type="evidence" value="ECO:0007669"/>
    <property type="project" value="InterPro"/>
</dbReference>
<dbReference type="Pfam" id="PF02156">
    <property type="entry name" value="Glyco_hydro_26"/>
    <property type="match status" value="1"/>
</dbReference>
<dbReference type="PANTHER" id="PTHR40079:SF4">
    <property type="entry name" value="GH26 DOMAIN-CONTAINING PROTEIN-RELATED"/>
    <property type="match status" value="1"/>
</dbReference>
<accession>A0A1W1UIF1</accession>